<proteinExistence type="predicted"/>
<evidence type="ECO:0008006" key="2">
    <source>
        <dbReference type="Google" id="ProtNLM"/>
    </source>
</evidence>
<accession>H9MAL0</accession>
<feature type="non-terminal residue" evidence="1">
    <location>
        <position position="1"/>
    </location>
</feature>
<protein>
    <recommendedName>
        <fullName evidence="2">Late embryogenesis abundant protein LEA-2 subgroup domain-containing protein</fullName>
    </recommendedName>
</protein>
<sequence length="81" mass="9024">PAFVQVDQNTTELKISNVKAMNTAIDQVDGSNLKLQYTQKKLKLKVELDTHVRIKISKLKTGKIKITVQCDGVPEAKTTLD</sequence>
<dbReference type="AlphaFoldDB" id="H9MAL0"/>
<evidence type="ECO:0000313" key="1">
    <source>
        <dbReference type="EMBL" id="AEW08156.1"/>
    </source>
</evidence>
<name>H9MAL0_PINLA</name>
<organism evidence="1">
    <name type="scientific">Pinus lambertiana</name>
    <name type="common">Sugar pine</name>
    <dbReference type="NCBI Taxonomy" id="3343"/>
    <lineage>
        <taxon>Eukaryota</taxon>
        <taxon>Viridiplantae</taxon>
        <taxon>Streptophyta</taxon>
        <taxon>Embryophyta</taxon>
        <taxon>Tracheophyta</taxon>
        <taxon>Spermatophyta</taxon>
        <taxon>Pinopsida</taxon>
        <taxon>Pinidae</taxon>
        <taxon>Conifers I</taxon>
        <taxon>Pinales</taxon>
        <taxon>Pinaceae</taxon>
        <taxon>Pinus</taxon>
        <taxon>Pinus subgen. Strobus</taxon>
    </lineage>
</organism>
<dbReference type="EMBL" id="JQ262445">
    <property type="protein sequence ID" value="AEW08156.1"/>
    <property type="molecule type" value="Genomic_DNA"/>
</dbReference>
<gene>
    <name evidence="1" type="ORF">2_1522_01</name>
</gene>
<reference evidence="1" key="1">
    <citation type="submission" date="2011-12" db="EMBL/GenBank/DDBJ databases">
        <title>Nucleotide Diversity and Divergence in the Loblolly Pine Gene Space.</title>
        <authorList>
            <person name="Neale D.B."/>
            <person name="Wegrzyn J.L."/>
            <person name="Lee J.M."/>
            <person name="Eckert A.J."/>
            <person name="Liechty J.D."/>
            <person name="Stevens K.A."/>
            <person name="Langley C.H."/>
        </authorList>
    </citation>
    <scope>NUCLEOTIDE SEQUENCE</scope>
    <source>
        <strain evidence="1">5932</strain>
        <tissue evidence="1">Megagametophyte</tissue>
    </source>
</reference>
<feature type="non-terminal residue" evidence="1">
    <location>
        <position position="81"/>
    </location>
</feature>